<proteinExistence type="predicted"/>
<protein>
    <submittedName>
        <fullName evidence="3">DUF4397 domain-containing protein</fullName>
    </submittedName>
</protein>
<dbReference type="InterPro" id="IPR025510">
    <property type="entry name" value="DUF4397"/>
</dbReference>
<dbReference type="PROSITE" id="PS51257">
    <property type="entry name" value="PROKAR_LIPOPROTEIN"/>
    <property type="match status" value="1"/>
</dbReference>
<keyword evidence="1" id="KW-0732">Signal</keyword>
<name>A0ABS8WC55_9GAMM</name>
<evidence type="ECO:0000256" key="1">
    <source>
        <dbReference type="SAM" id="SignalP"/>
    </source>
</evidence>
<dbReference type="EMBL" id="JAIMJA010000013">
    <property type="protein sequence ID" value="MCE2595838.1"/>
    <property type="molecule type" value="Genomic_DNA"/>
</dbReference>
<organism evidence="3 4">
    <name type="scientific">Motilimonas cestriensis</name>
    <dbReference type="NCBI Taxonomy" id="2742685"/>
    <lineage>
        <taxon>Bacteria</taxon>
        <taxon>Pseudomonadati</taxon>
        <taxon>Pseudomonadota</taxon>
        <taxon>Gammaproteobacteria</taxon>
        <taxon>Alteromonadales</taxon>
        <taxon>Alteromonadales genera incertae sedis</taxon>
        <taxon>Motilimonas</taxon>
    </lineage>
</organism>
<sequence length="461" mass="47455">MKTFSKILLTSVIAVSLSACNDDDEPIVENSYLRVLHAAADAPKVNVWLDGKPALEGVDYQKTSGVITVRAGTHTVKVDAILPNGSVTTVIPETSLDLMKDMEYNVVALGKAALIGSGNAAEFGPAIISRAALKPEGARVQAIHAAPDAPMVDIFITAPNADLSAATPFADDVPYKANTAAVEVPAGTYQVRLTKSDDSSVVYFDSGAVDVAAGSDWVVAAVANTDAGESPVNLLIDSGTGPVVVKDVNTGADIRVAHTISDAPAVDVWVNGTAPTMGSPLYNLAYKAKTDYIPVAAGDYDFAVSVNGSNPVTVVEKLGLKGANLAAGMTYTAMAIGNLGDNLDNDELFVVTDKTRRVATEAQLRAIHASTMAGNVDIYLSADASPSDDDVIFKNIPYKGDSTVLSVMPGTAYVMITPAGDASTIAIGPAELPLAAGTLTTLVAIDDPAAATGVSVMSLDD</sequence>
<feature type="chain" id="PRO_5045719396" evidence="1">
    <location>
        <begin position="22"/>
        <end position="461"/>
    </location>
</feature>
<reference evidence="3 4" key="1">
    <citation type="journal article" date="2022" name="Environ. Microbiol. Rep.">
        <title>Eco-phylogenetic analyses reveal divergent evolution of vitamin B12 metabolism in the marine bacterial family 'Psychromonadaceae'.</title>
        <authorList>
            <person name="Jin X."/>
            <person name="Yang Y."/>
            <person name="Cao H."/>
            <person name="Gao B."/>
            <person name="Zhao Z."/>
        </authorList>
    </citation>
    <scope>NUCLEOTIDE SEQUENCE [LARGE SCALE GENOMIC DNA]</scope>
    <source>
        <strain evidence="3 4">MKS20</strain>
    </source>
</reference>
<gene>
    <name evidence="3" type="ORF">K6Y31_13580</name>
</gene>
<feature type="signal peptide" evidence="1">
    <location>
        <begin position="1"/>
        <end position="21"/>
    </location>
</feature>
<accession>A0ABS8WC55</accession>
<keyword evidence="4" id="KW-1185">Reference proteome</keyword>
<evidence type="ECO:0000313" key="4">
    <source>
        <dbReference type="Proteomes" id="UP001201273"/>
    </source>
</evidence>
<dbReference type="RefSeq" id="WP_233053502.1">
    <property type="nucleotide sequence ID" value="NZ_JAIMJA010000013.1"/>
</dbReference>
<comment type="caution">
    <text evidence="3">The sequence shown here is derived from an EMBL/GenBank/DDBJ whole genome shotgun (WGS) entry which is preliminary data.</text>
</comment>
<dbReference type="Proteomes" id="UP001201273">
    <property type="component" value="Unassembled WGS sequence"/>
</dbReference>
<evidence type="ECO:0000313" key="3">
    <source>
        <dbReference type="EMBL" id="MCE2595838.1"/>
    </source>
</evidence>
<feature type="domain" description="DUF4397" evidence="2">
    <location>
        <begin position="31"/>
        <end position="154"/>
    </location>
</feature>
<evidence type="ECO:0000259" key="2">
    <source>
        <dbReference type="Pfam" id="PF14344"/>
    </source>
</evidence>
<dbReference type="Pfam" id="PF14344">
    <property type="entry name" value="DUF4397"/>
    <property type="match status" value="2"/>
</dbReference>
<feature type="domain" description="DUF4397" evidence="2">
    <location>
        <begin position="252"/>
        <end position="379"/>
    </location>
</feature>